<dbReference type="Proteomes" id="UP000075360">
    <property type="component" value="Unassembled WGS sequence"/>
</dbReference>
<name>A0A0U5EYD6_9PROT</name>
<reference evidence="4" key="1">
    <citation type="submission" date="2014-09" db="EMBL/GenBank/DDBJ databases">
        <authorList>
            <person name="Magalhaes I.L.F."/>
            <person name="Oliveira U."/>
            <person name="Santos F.R."/>
            <person name="Vidigal T.H.D.A."/>
            <person name="Brescovit A.D."/>
            <person name="Santos A.J."/>
        </authorList>
    </citation>
    <scope>NUCLEOTIDE SEQUENCE</scope>
    <source>
        <strain evidence="4">108B</strain>
    </source>
</reference>
<comment type="function">
    <text evidence="2">One of several proteins that assist in the late maturation steps of the functional core of the 30S ribosomal subunit. Associates with free 30S ribosomal subunits (but not with 30S subunits that are part of 70S ribosomes or polysomes). Required for efficient processing of 16S rRNA. May interact with the 5'-terminal helix region of 16S rRNA.</text>
</comment>
<dbReference type="GeneID" id="89477934"/>
<dbReference type="GO" id="GO:0030490">
    <property type="term" value="P:maturation of SSU-rRNA"/>
    <property type="evidence" value="ECO:0007669"/>
    <property type="project" value="UniProtKB-UniRule"/>
</dbReference>
<comment type="similarity">
    <text evidence="2">Belongs to the RbfA family.</text>
</comment>
<dbReference type="RefSeq" id="WP_035380149.1">
    <property type="nucleotide sequence ID" value="NZ_JAIMFP010000003.1"/>
</dbReference>
<accession>A0A0U5EYD6</accession>
<keyword evidence="1 2" id="KW-0690">Ribosome biogenesis</keyword>
<sequence length="160" mass="17990">MSRRNGSDRPGMKGPAGYLAGLSPLGPSQRQLRVGEEVRRVLAELFARTTFRDPDLADATVTVTEVRLSPDFKHATVFVARLGRSDIDALLPALKRVAPWLRTQMSHKLRLRVAPELHFQPDTTLDYAMHMDSLLKSPDVKRDLDEEDEPDADKKDDSEN</sequence>
<dbReference type="HAMAP" id="MF_00003">
    <property type="entry name" value="RbfA"/>
    <property type="match status" value="1"/>
</dbReference>
<dbReference type="OrthoDB" id="9805051at2"/>
<evidence type="ECO:0000313" key="7">
    <source>
        <dbReference type="Proteomes" id="UP000075360"/>
    </source>
</evidence>
<dbReference type="EMBL" id="LHZU01000134">
    <property type="protein sequence ID" value="KXV58901.1"/>
    <property type="molecule type" value="Genomic_DNA"/>
</dbReference>
<evidence type="ECO:0000313" key="6">
    <source>
        <dbReference type="Proteomes" id="UP000056109"/>
    </source>
</evidence>
<dbReference type="Proteomes" id="UP000056109">
    <property type="component" value="Chromosome I"/>
</dbReference>
<dbReference type="InterPro" id="IPR023799">
    <property type="entry name" value="RbfA_dom_sf"/>
</dbReference>
<dbReference type="PATRIC" id="fig|446692.3.peg.1215"/>
<dbReference type="GO" id="GO:0005829">
    <property type="term" value="C:cytosol"/>
    <property type="evidence" value="ECO:0007669"/>
    <property type="project" value="TreeGrafter"/>
</dbReference>
<feature type="compositionally biased region" description="Basic and acidic residues" evidence="3">
    <location>
        <begin position="1"/>
        <end position="11"/>
    </location>
</feature>
<dbReference type="GeneID" id="34782308"/>
<dbReference type="NCBIfam" id="NF001802">
    <property type="entry name" value="PRK00521.2-5"/>
    <property type="match status" value="1"/>
</dbReference>
<dbReference type="KEGG" id="asz:ASN_1215"/>
<dbReference type="GO" id="GO:0043024">
    <property type="term" value="F:ribosomal small subunit binding"/>
    <property type="evidence" value="ECO:0007669"/>
    <property type="project" value="TreeGrafter"/>
</dbReference>
<evidence type="ECO:0000313" key="5">
    <source>
        <dbReference type="EMBL" id="KXV58901.1"/>
    </source>
</evidence>
<protein>
    <recommendedName>
        <fullName evidence="2">Ribosome-binding factor A</fullName>
    </recommendedName>
</protein>
<dbReference type="NCBIfam" id="TIGR00082">
    <property type="entry name" value="rbfA"/>
    <property type="match status" value="1"/>
</dbReference>
<dbReference type="InterPro" id="IPR000238">
    <property type="entry name" value="RbfA"/>
</dbReference>
<dbReference type="InterPro" id="IPR015946">
    <property type="entry name" value="KH_dom-like_a/b"/>
</dbReference>
<dbReference type="Gene3D" id="3.30.300.20">
    <property type="match status" value="1"/>
</dbReference>
<comment type="subunit">
    <text evidence="2">Monomer. Binds 30S ribosomal subunits, but not 50S ribosomal subunits or 70S ribosomes.</text>
</comment>
<feature type="region of interest" description="Disordered" evidence="3">
    <location>
        <begin position="138"/>
        <end position="160"/>
    </location>
</feature>
<evidence type="ECO:0000256" key="3">
    <source>
        <dbReference type="SAM" id="MobiDB-lite"/>
    </source>
</evidence>
<keyword evidence="6" id="KW-1185">Reference proteome</keyword>
<dbReference type="AlphaFoldDB" id="A0A0U5EYD6"/>
<organism evidence="4 6">
    <name type="scientific">Acetobacter senegalensis</name>
    <dbReference type="NCBI Taxonomy" id="446692"/>
    <lineage>
        <taxon>Bacteria</taxon>
        <taxon>Pseudomonadati</taxon>
        <taxon>Pseudomonadota</taxon>
        <taxon>Alphaproteobacteria</taxon>
        <taxon>Acetobacterales</taxon>
        <taxon>Acetobacteraceae</taxon>
        <taxon>Acetobacter</taxon>
    </lineage>
</organism>
<proteinExistence type="inferred from homology"/>
<dbReference type="PROSITE" id="PS01319">
    <property type="entry name" value="RBFA"/>
    <property type="match status" value="1"/>
</dbReference>
<keyword evidence="2" id="KW-0963">Cytoplasm</keyword>
<dbReference type="EMBL" id="LN606600">
    <property type="protein sequence ID" value="CEF40584.1"/>
    <property type="molecule type" value="Genomic_DNA"/>
</dbReference>
<gene>
    <name evidence="2 4" type="primary">rbfA</name>
    <name evidence="5" type="ORF">AD948_10270</name>
    <name evidence="4" type="ORF">ASN_1215</name>
</gene>
<reference evidence="6" key="2">
    <citation type="submission" date="2014-09" db="EMBL/GenBank/DDBJ databases">
        <authorList>
            <person name="Illeghems K.G."/>
        </authorList>
    </citation>
    <scope>NUCLEOTIDE SEQUENCE [LARGE SCALE GENOMIC DNA]</scope>
    <source>
        <strain evidence="6">108B</strain>
    </source>
</reference>
<dbReference type="PANTHER" id="PTHR33515">
    <property type="entry name" value="RIBOSOME-BINDING FACTOR A, CHLOROPLASTIC-RELATED"/>
    <property type="match status" value="1"/>
</dbReference>
<evidence type="ECO:0000256" key="1">
    <source>
        <dbReference type="ARBA" id="ARBA00022517"/>
    </source>
</evidence>
<comment type="subcellular location">
    <subcellularLocation>
        <location evidence="2">Cytoplasm</location>
    </subcellularLocation>
</comment>
<feature type="region of interest" description="Disordered" evidence="3">
    <location>
        <begin position="1"/>
        <end position="24"/>
    </location>
</feature>
<evidence type="ECO:0000256" key="2">
    <source>
        <dbReference type="HAMAP-Rule" id="MF_00003"/>
    </source>
</evidence>
<dbReference type="SUPFAM" id="SSF89919">
    <property type="entry name" value="Ribosome-binding factor A, RbfA"/>
    <property type="match status" value="1"/>
</dbReference>
<dbReference type="InterPro" id="IPR020053">
    <property type="entry name" value="Ribosome-bd_factorA_CS"/>
</dbReference>
<evidence type="ECO:0000313" key="4">
    <source>
        <dbReference type="EMBL" id="CEF40584.1"/>
    </source>
</evidence>
<dbReference type="Pfam" id="PF02033">
    <property type="entry name" value="RBFA"/>
    <property type="match status" value="1"/>
</dbReference>
<reference evidence="5 7" key="3">
    <citation type="submission" date="2015-06" db="EMBL/GenBank/DDBJ databases">
        <title>Improved classification and identification of acetic acid bacteria using matrix-assisted laser desorption/ionization time-of-flight mass spectrometry; Gluconobacter nephelii and Gluconobacter uchimurae are later heterotypic synonyms of Gluconobacter japonicus and Gluconobacter oxydans, respectively.</title>
        <authorList>
            <person name="Li L."/>
            <person name="Cleenwerck I."/>
            <person name="De Vuyst L."/>
            <person name="Vandamme P."/>
        </authorList>
    </citation>
    <scope>NUCLEOTIDE SEQUENCE [LARGE SCALE GENOMIC DNA]</scope>
    <source>
        <strain evidence="5 7">LMG 23690</strain>
    </source>
</reference>
<dbReference type="PANTHER" id="PTHR33515:SF1">
    <property type="entry name" value="RIBOSOME-BINDING FACTOR A, CHLOROPLASTIC-RELATED"/>
    <property type="match status" value="1"/>
</dbReference>